<protein>
    <submittedName>
        <fullName evidence="1">Uncharacterized protein</fullName>
    </submittedName>
</protein>
<feature type="non-terminal residue" evidence="1">
    <location>
        <position position="1"/>
    </location>
</feature>
<gene>
    <name evidence="1" type="ORF">OSB1V03_LOCUS14866</name>
</gene>
<name>A0A7R9L3J4_9ACAR</name>
<organism evidence="1">
    <name type="scientific">Medioppia subpectinata</name>
    <dbReference type="NCBI Taxonomy" id="1979941"/>
    <lineage>
        <taxon>Eukaryota</taxon>
        <taxon>Metazoa</taxon>
        <taxon>Ecdysozoa</taxon>
        <taxon>Arthropoda</taxon>
        <taxon>Chelicerata</taxon>
        <taxon>Arachnida</taxon>
        <taxon>Acari</taxon>
        <taxon>Acariformes</taxon>
        <taxon>Sarcoptiformes</taxon>
        <taxon>Oribatida</taxon>
        <taxon>Brachypylina</taxon>
        <taxon>Oppioidea</taxon>
        <taxon>Oppiidae</taxon>
        <taxon>Medioppia</taxon>
    </lineage>
</organism>
<dbReference type="EMBL" id="CAJPIZ010014715">
    <property type="protein sequence ID" value="CAG2114900.1"/>
    <property type="molecule type" value="Genomic_DNA"/>
</dbReference>
<dbReference type="EMBL" id="OC869290">
    <property type="protein sequence ID" value="CAD7634470.1"/>
    <property type="molecule type" value="Genomic_DNA"/>
</dbReference>
<dbReference type="Proteomes" id="UP000759131">
    <property type="component" value="Unassembled WGS sequence"/>
</dbReference>
<evidence type="ECO:0000313" key="1">
    <source>
        <dbReference type="EMBL" id="CAD7634470.1"/>
    </source>
</evidence>
<sequence>MATSKHRIKLSSDGDVITESNMKHRLHHLFGQIEKEFDGLITENVARIHTFHTFPDFCRFFAFHY</sequence>
<proteinExistence type="predicted"/>
<accession>A0A7R9L3J4</accession>
<dbReference type="OrthoDB" id="10337926at2759"/>
<dbReference type="AlphaFoldDB" id="A0A7R9L3J4"/>
<evidence type="ECO:0000313" key="2">
    <source>
        <dbReference type="Proteomes" id="UP000759131"/>
    </source>
</evidence>
<reference evidence="1" key="1">
    <citation type="submission" date="2020-11" db="EMBL/GenBank/DDBJ databases">
        <authorList>
            <person name="Tran Van P."/>
        </authorList>
    </citation>
    <scope>NUCLEOTIDE SEQUENCE</scope>
</reference>
<keyword evidence="2" id="KW-1185">Reference proteome</keyword>